<reference evidence="2 3" key="1">
    <citation type="submission" date="2018-03" db="EMBL/GenBank/DDBJ databases">
        <title>Genomic Encyclopedia of Archaeal and Bacterial Type Strains, Phase II (KMG-II): from individual species to whole genera.</title>
        <authorList>
            <person name="Goeker M."/>
        </authorList>
    </citation>
    <scope>NUCLEOTIDE SEQUENCE [LARGE SCALE GENOMIC DNA]</scope>
    <source>
        <strain evidence="2 3">RHA1</strain>
    </source>
</reference>
<proteinExistence type="predicted"/>
<accession>A0ABX5EKK5</accession>
<sequence>MLLKTKRLTLCPFTLDDAERVQKLAGEWEIACMTANIPHPYPLEIAIEWIRFHEKDRKEGKLYPFAIFLKSDLLIGAISIKVNKEAYRAGMGYWIGKDFWGNGYTTEAAEEVLRFGFDRVSPQSHCWHGINTKPRFYTRIGESWPQKRRNLTTTCLSLWSI</sequence>
<organism evidence="2 3">
    <name type="scientific">Laceyella sediminis</name>
    <dbReference type="NCBI Taxonomy" id="573074"/>
    <lineage>
        <taxon>Bacteria</taxon>
        <taxon>Bacillati</taxon>
        <taxon>Bacillota</taxon>
        <taxon>Bacilli</taxon>
        <taxon>Bacillales</taxon>
        <taxon>Thermoactinomycetaceae</taxon>
        <taxon>Laceyella</taxon>
    </lineage>
</organism>
<gene>
    <name evidence="2" type="ORF">CLV36_11434</name>
</gene>
<evidence type="ECO:0000313" key="3">
    <source>
        <dbReference type="Proteomes" id="UP000238836"/>
    </source>
</evidence>
<dbReference type="Proteomes" id="UP000238836">
    <property type="component" value="Unassembled WGS sequence"/>
</dbReference>
<protein>
    <submittedName>
        <fullName evidence="2">Acetyltransferase (GNAT) family protein</fullName>
    </submittedName>
</protein>
<dbReference type="PANTHER" id="PTHR43792:SF1">
    <property type="entry name" value="N-ACETYLTRANSFERASE DOMAIN-CONTAINING PROTEIN"/>
    <property type="match status" value="1"/>
</dbReference>
<dbReference type="InterPro" id="IPR051531">
    <property type="entry name" value="N-acetyltransferase"/>
</dbReference>
<dbReference type="InterPro" id="IPR000182">
    <property type="entry name" value="GNAT_dom"/>
</dbReference>
<dbReference type="Gene3D" id="3.40.630.30">
    <property type="match status" value="1"/>
</dbReference>
<keyword evidence="3" id="KW-1185">Reference proteome</keyword>
<name>A0ABX5EKK5_9BACL</name>
<dbReference type="InterPro" id="IPR016181">
    <property type="entry name" value="Acyl_CoA_acyltransferase"/>
</dbReference>
<evidence type="ECO:0000313" key="2">
    <source>
        <dbReference type="EMBL" id="PRZ12370.1"/>
    </source>
</evidence>
<dbReference type="PROSITE" id="PS51186">
    <property type="entry name" value="GNAT"/>
    <property type="match status" value="1"/>
</dbReference>
<dbReference type="Pfam" id="PF13302">
    <property type="entry name" value="Acetyltransf_3"/>
    <property type="match status" value="1"/>
</dbReference>
<feature type="domain" description="N-acetyltransferase" evidence="1">
    <location>
        <begin position="8"/>
        <end position="161"/>
    </location>
</feature>
<dbReference type="EMBL" id="PVTZ01000014">
    <property type="protein sequence ID" value="PRZ12370.1"/>
    <property type="molecule type" value="Genomic_DNA"/>
</dbReference>
<evidence type="ECO:0000259" key="1">
    <source>
        <dbReference type="PROSITE" id="PS51186"/>
    </source>
</evidence>
<dbReference type="PANTHER" id="PTHR43792">
    <property type="entry name" value="GNAT FAMILY, PUTATIVE (AFU_ORTHOLOGUE AFUA_3G00765)-RELATED-RELATED"/>
    <property type="match status" value="1"/>
</dbReference>
<dbReference type="RefSeq" id="WP_219904920.1">
    <property type="nucleotide sequence ID" value="NZ_PVTZ01000014.1"/>
</dbReference>
<dbReference type="SUPFAM" id="SSF55729">
    <property type="entry name" value="Acyl-CoA N-acyltransferases (Nat)"/>
    <property type="match status" value="1"/>
</dbReference>
<comment type="caution">
    <text evidence="2">The sequence shown here is derived from an EMBL/GenBank/DDBJ whole genome shotgun (WGS) entry which is preliminary data.</text>
</comment>